<evidence type="ECO:0000256" key="1">
    <source>
        <dbReference type="SAM" id="MobiDB-lite"/>
    </source>
</evidence>
<sequence>MDNATATAQWIQRLGASVAPYGIYESIKVSPKGLTEVVPVGHLTASPSPVSLQSAGHSDDDTHSRGSPSSLKENDVHIKMEVDDQSAGPSEPLTETLVPVTKPLKVEVDNVSDRIIAAKIHQNAKFKSYAEFDEALEAWKRVGFHNFRIASSEKMKSADPELVARIRYRYVVYHCAQYGAPRRRGEGHRPNQNYLPCGCRAMLRLNYSHEEDVLRLTTLADQHTNHEVSYDSFKKIDSKTRRSHGHKGDIPSPITPKLKTPSSSPSSISPPMAAVPLQAPIASQAPSQWSPPLLNNSSIASLLALQQQQMLQRQAALDMLALQRSQPPQVSQPVTTQATQILPLLNFLNLPSPNQSNQPSPPLAFPAPASQPQQRRLEPTHLPDPTPIDLSVKTFHPVPQKPVPSFNTSEALNRFLIASEKNKLISETVSKLTDAINRTADITDVRTKVIQLQALMNMWEKQPLLS</sequence>
<dbReference type="PANTHER" id="PTHR31569:SF4">
    <property type="entry name" value="SWIM-TYPE DOMAIN-CONTAINING PROTEIN"/>
    <property type="match status" value="1"/>
</dbReference>
<evidence type="ECO:0000313" key="3">
    <source>
        <dbReference type="EMBL" id="TKR57834.1"/>
    </source>
</evidence>
<reference evidence="3 4" key="1">
    <citation type="journal article" date="2015" name="Genome Biol.">
        <title>Comparative genomics of Steinernema reveals deeply conserved gene regulatory networks.</title>
        <authorList>
            <person name="Dillman A.R."/>
            <person name="Macchietto M."/>
            <person name="Porter C.F."/>
            <person name="Rogers A."/>
            <person name="Williams B."/>
            <person name="Antoshechkin I."/>
            <person name="Lee M.M."/>
            <person name="Goodwin Z."/>
            <person name="Lu X."/>
            <person name="Lewis E.E."/>
            <person name="Goodrich-Blair H."/>
            <person name="Stock S.P."/>
            <person name="Adams B.J."/>
            <person name="Sternberg P.W."/>
            <person name="Mortazavi A."/>
        </authorList>
    </citation>
    <scope>NUCLEOTIDE SEQUENCE [LARGE SCALE GENOMIC DNA]</scope>
    <source>
        <strain evidence="3 4">ALL</strain>
    </source>
</reference>
<reference evidence="3 4" key="2">
    <citation type="journal article" date="2019" name="G3 (Bethesda)">
        <title>Hybrid Assembly of the Genome of the Entomopathogenic Nematode Steinernema carpocapsae Identifies the X-Chromosome.</title>
        <authorList>
            <person name="Serra L."/>
            <person name="Macchietto M."/>
            <person name="Macias-Munoz A."/>
            <person name="McGill C.J."/>
            <person name="Rodriguez I.M."/>
            <person name="Rodriguez B."/>
            <person name="Murad R."/>
            <person name="Mortazavi A."/>
        </authorList>
    </citation>
    <scope>NUCLEOTIDE SEQUENCE [LARGE SCALE GENOMIC DNA]</scope>
    <source>
        <strain evidence="3 4">ALL</strain>
    </source>
</reference>
<dbReference type="AlphaFoldDB" id="A0A4U5LPK5"/>
<dbReference type="InterPro" id="IPR048325">
    <property type="entry name" value="ZSWIM3_N"/>
</dbReference>
<feature type="compositionally biased region" description="Low complexity" evidence="1">
    <location>
        <begin position="251"/>
        <end position="271"/>
    </location>
</feature>
<feature type="compositionally biased region" description="Low complexity" evidence="1">
    <location>
        <begin position="349"/>
        <end position="358"/>
    </location>
</feature>
<feature type="region of interest" description="Disordered" evidence="1">
    <location>
        <begin position="45"/>
        <end position="75"/>
    </location>
</feature>
<dbReference type="InterPro" id="IPR052579">
    <property type="entry name" value="Zinc_finger_SWIM"/>
</dbReference>
<accession>A0A4U5LPK5</accession>
<feature type="region of interest" description="Disordered" evidence="1">
    <location>
        <begin position="232"/>
        <end position="273"/>
    </location>
</feature>
<dbReference type="OrthoDB" id="5915810at2759"/>
<evidence type="ECO:0000313" key="4">
    <source>
        <dbReference type="Proteomes" id="UP000298663"/>
    </source>
</evidence>
<proteinExistence type="predicted"/>
<dbReference type="Proteomes" id="UP000298663">
    <property type="component" value="Unassembled WGS sequence"/>
</dbReference>
<gene>
    <name evidence="3" type="ORF">L596_030480</name>
</gene>
<comment type="caution">
    <text evidence="3">The sequence shown here is derived from an EMBL/GenBank/DDBJ whole genome shotgun (WGS) entry which is preliminary data.</text>
</comment>
<name>A0A4U5LPK5_STECR</name>
<feature type="compositionally biased region" description="Polar residues" evidence="1">
    <location>
        <begin position="45"/>
        <end position="56"/>
    </location>
</feature>
<dbReference type="PANTHER" id="PTHR31569">
    <property type="entry name" value="SWIM-TYPE DOMAIN-CONTAINING PROTEIN"/>
    <property type="match status" value="1"/>
</dbReference>
<feature type="domain" description="ZSWIM3 N-terminal" evidence="2">
    <location>
        <begin position="122"/>
        <end position="224"/>
    </location>
</feature>
<dbReference type="EMBL" id="AZBU02000014">
    <property type="protein sequence ID" value="TKR57834.1"/>
    <property type="molecule type" value="Genomic_DNA"/>
</dbReference>
<organism evidence="3 4">
    <name type="scientific">Steinernema carpocapsae</name>
    <name type="common">Entomopathogenic nematode</name>
    <dbReference type="NCBI Taxonomy" id="34508"/>
    <lineage>
        <taxon>Eukaryota</taxon>
        <taxon>Metazoa</taxon>
        <taxon>Ecdysozoa</taxon>
        <taxon>Nematoda</taxon>
        <taxon>Chromadorea</taxon>
        <taxon>Rhabditida</taxon>
        <taxon>Tylenchina</taxon>
        <taxon>Panagrolaimomorpha</taxon>
        <taxon>Strongyloidoidea</taxon>
        <taxon>Steinernematidae</taxon>
        <taxon>Steinernema</taxon>
    </lineage>
</organism>
<feature type="region of interest" description="Disordered" evidence="1">
    <location>
        <begin position="349"/>
        <end position="387"/>
    </location>
</feature>
<protein>
    <recommendedName>
        <fullName evidence="2">ZSWIM3 N-terminal domain-containing protein</fullName>
    </recommendedName>
</protein>
<dbReference type="Pfam" id="PF21599">
    <property type="entry name" value="ZSWIM3_N"/>
    <property type="match status" value="1"/>
</dbReference>
<evidence type="ECO:0000259" key="2">
    <source>
        <dbReference type="Pfam" id="PF21599"/>
    </source>
</evidence>
<keyword evidence="4" id="KW-1185">Reference proteome</keyword>
<dbReference type="STRING" id="34508.A0A4U5LPK5"/>